<feature type="compositionally biased region" description="Polar residues" evidence="1">
    <location>
        <begin position="146"/>
        <end position="161"/>
    </location>
</feature>
<dbReference type="OrthoDB" id="5361973at2759"/>
<name>A0A5J5EUC3_9PEZI</name>
<dbReference type="AlphaFoldDB" id="A0A5J5EUC3"/>
<evidence type="ECO:0008006" key="4">
    <source>
        <dbReference type="Google" id="ProtNLM"/>
    </source>
</evidence>
<keyword evidence="3" id="KW-1185">Reference proteome</keyword>
<feature type="compositionally biased region" description="Polar residues" evidence="1">
    <location>
        <begin position="392"/>
        <end position="402"/>
    </location>
</feature>
<protein>
    <recommendedName>
        <fullName evidence="4">F-box domain-containing protein</fullName>
    </recommendedName>
</protein>
<feature type="compositionally biased region" description="Basic and acidic residues" evidence="1">
    <location>
        <begin position="132"/>
        <end position="144"/>
    </location>
</feature>
<sequence>MWDGAAGVPLPASPSTGDSSPPRPSVSNSRHSKNREGLPRAAKRKFAWGPFPSFGNKSSQQFLTRSRSFGNSITSLCDKFTGRSNKGFNSPSPSTPAPSPPHHPPPPPPLALPPFDITEETWCDFSPAQESQDLHHEIQRDVLDNPKQQDTSYHQQDQGENSPLPRSVTFDALGPNKSACADEIHPGALVSALTDEEITEHHSKHTHSPESPPLDMSPRKAKATGPETPKRSHHNQGSDQMPSNVSATHLLKFFGPEVTPILEKRPDTSFSRDQSTVSQTSLLESPTPQHTFGRKGPAGTVTPIDLSQRMSERFPPPETPTKVHRPKHKRESRATVMFPPNHVSGPKPGVDGTSNRFNPAEPSGRISVSRGEDSAHGELGAALIRPDASDNACKQENPAQSRLVSEESLLSVKTEASSQISSDATSATRSRWRSRLPVTINPASNRPPVTLETMPEAQTPKGTMKPPGEKKPGFVERLFKRSTPAPARARIKITHPTDINSPIHHQGFQHQGFSEQMHLIPLPGAVNQQGRGSTGQAEQLPQPTDSQASHTIASENTAPVTQPFKARETGQLSESEGVRNTKDLEKRAPRTSEFIKHESTNPPAVGTSIQTHQQAGPIRVDQEFPCALHSHIPGKQTDCQPSGASHIGLQLPGAKHLANIKSLDDDLGRSQQLGTMQSVPMVTVRSATPPPQEEVNEGKPENTPNAFLSTPDNTESQSAVISPGLQKYTPKREKTTTIRVDLEDRGKTAPRNWKLLDHEGLFKNIFHYLDRGDMAIFSRVCRFAKCVVEPCLYHTIELSPRPPSSVCYHSLSDSLLLLSRGGVEQKLLEYTRQIKIGAGWMMNHWAMYDLSDTKNPHRRVSPVEAISKGYFEWPEEMLDGLLARQIEGKVRDGEGFGDGGAADVLVGMTLLLQKAKNVEKLVWGSHIPIKNRSKGLFFKKPLKHVEFNLARPEKMWVRNPESGLDLVGVPNYHPNLSSLSRCPLVTLALTNVATVDATWWTNLFKLIKDVSRTLRHLCLEVTGPNLPLLSWHSSFQAGTKNTLQLESLRVRGMTVDQQSIAILSPEILRSVSLLGCSPNAGLVFADSQLKSITNFATDTWEFVDLALSIARSGGRKVVFTPSVPGSAGKVGELMKAAVALEKLHLSAYCKVSTPILSEFFSVQPCVANLELALVRDQWNILLEHLHCLTSLRRLILHIDNEGKELKKGRRRRFPADDAEEAVDAVKKGRKLVEVGAGGFRWKVNWKVEPPNIYRVVG</sequence>
<feature type="compositionally biased region" description="Polar residues" evidence="1">
    <location>
        <begin position="268"/>
        <end position="290"/>
    </location>
</feature>
<feature type="compositionally biased region" description="Polar residues" evidence="1">
    <location>
        <begin position="235"/>
        <end position="247"/>
    </location>
</feature>
<evidence type="ECO:0000256" key="1">
    <source>
        <dbReference type="SAM" id="MobiDB-lite"/>
    </source>
</evidence>
<feature type="compositionally biased region" description="Pro residues" evidence="1">
    <location>
        <begin position="93"/>
        <end position="112"/>
    </location>
</feature>
<feature type="compositionally biased region" description="Polar residues" evidence="1">
    <location>
        <begin position="702"/>
        <end position="718"/>
    </location>
</feature>
<comment type="caution">
    <text evidence="2">The sequence shown here is derived from an EMBL/GenBank/DDBJ whole genome shotgun (WGS) entry which is preliminary data.</text>
</comment>
<proteinExistence type="predicted"/>
<feature type="compositionally biased region" description="Polar residues" evidence="1">
    <location>
        <begin position="55"/>
        <end position="75"/>
    </location>
</feature>
<feature type="compositionally biased region" description="Basic and acidic residues" evidence="1">
    <location>
        <begin position="576"/>
        <end position="591"/>
    </location>
</feature>
<reference evidence="2 3" key="1">
    <citation type="submission" date="2019-09" db="EMBL/GenBank/DDBJ databases">
        <title>Draft genome of the ectomycorrhizal ascomycete Sphaerosporella brunnea.</title>
        <authorList>
            <consortium name="DOE Joint Genome Institute"/>
            <person name="Benucci G.M."/>
            <person name="Marozzi G."/>
            <person name="Antonielli L."/>
            <person name="Sanchez S."/>
            <person name="Marco P."/>
            <person name="Wang X."/>
            <person name="Falini L.B."/>
            <person name="Barry K."/>
            <person name="Haridas S."/>
            <person name="Lipzen A."/>
            <person name="Labutti K."/>
            <person name="Grigoriev I.V."/>
            <person name="Murat C."/>
            <person name="Martin F."/>
            <person name="Albertini E."/>
            <person name="Donnini D."/>
            <person name="Bonito G."/>
        </authorList>
    </citation>
    <scope>NUCLEOTIDE SEQUENCE [LARGE SCALE GENOMIC DNA]</scope>
    <source>
        <strain evidence="2 3">Sb_GMNB300</strain>
    </source>
</reference>
<feature type="region of interest" description="Disordered" evidence="1">
    <location>
        <begin position="524"/>
        <end position="591"/>
    </location>
</feature>
<accession>A0A5J5EUC3</accession>
<organism evidence="2 3">
    <name type="scientific">Sphaerosporella brunnea</name>
    <dbReference type="NCBI Taxonomy" id="1250544"/>
    <lineage>
        <taxon>Eukaryota</taxon>
        <taxon>Fungi</taxon>
        <taxon>Dikarya</taxon>
        <taxon>Ascomycota</taxon>
        <taxon>Pezizomycotina</taxon>
        <taxon>Pezizomycetes</taxon>
        <taxon>Pezizales</taxon>
        <taxon>Pyronemataceae</taxon>
        <taxon>Sphaerosporella</taxon>
    </lineage>
</organism>
<gene>
    <name evidence="2" type="ORF">FN846DRAFT_48328</name>
</gene>
<dbReference type="Proteomes" id="UP000326924">
    <property type="component" value="Unassembled WGS sequence"/>
</dbReference>
<evidence type="ECO:0000313" key="2">
    <source>
        <dbReference type="EMBL" id="KAA8903872.1"/>
    </source>
</evidence>
<feature type="compositionally biased region" description="Polar residues" evidence="1">
    <location>
        <begin position="526"/>
        <end position="560"/>
    </location>
</feature>
<feature type="compositionally biased region" description="Basic residues" evidence="1">
    <location>
        <begin position="322"/>
        <end position="331"/>
    </location>
</feature>
<feature type="region of interest" description="Disordered" evidence="1">
    <location>
        <begin position="686"/>
        <end position="718"/>
    </location>
</feature>
<dbReference type="EMBL" id="VXIS01000114">
    <property type="protein sequence ID" value="KAA8903872.1"/>
    <property type="molecule type" value="Genomic_DNA"/>
</dbReference>
<feature type="region of interest" description="Disordered" evidence="1">
    <location>
        <begin position="1"/>
        <end position="471"/>
    </location>
</feature>
<evidence type="ECO:0000313" key="3">
    <source>
        <dbReference type="Proteomes" id="UP000326924"/>
    </source>
</evidence>
<dbReference type="InParanoid" id="A0A5J5EUC3"/>